<dbReference type="EMBL" id="AVFO01000039">
    <property type="protein sequence ID" value="ESU24594.1"/>
    <property type="molecule type" value="Genomic_DNA"/>
</dbReference>
<keyword evidence="3" id="KW-1185">Reference proteome</keyword>
<name>A0ABN0QFC4_9FLAO</name>
<organism evidence="2 3">
    <name type="scientific">Flavobacterium saliperosum S13</name>
    <dbReference type="NCBI Taxonomy" id="1341155"/>
    <lineage>
        <taxon>Bacteria</taxon>
        <taxon>Pseudomonadati</taxon>
        <taxon>Bacteroidota</taxon>
        <taxon>Flavobacteriia</taxon>
        <taxon>Flavobacteriales</taxon>
        <taxon>Flavobacteriaceae</taxon>
        <taxon>Flavobacterium</taxon>
    </lineage>
</organism>
<keyword evidence="1" id="KW-0472">Membrane</keyword>
<comment type="caution">
    <text evidence="2">The sequence shown here is derived from an EMBL/GenBank/DDBJ whole genome shotgun (WGS) entry which is preliminary data.</text>
</comment>
<keyword evidence="1" id="KW-0812">Transmembrane</keyword>
<reference evidence="2 3" key="1">
    <citation type="submission" date="2013-08" db="EMBL/GenBank/DDBJ databases">
        <title>Flavobacterium saliperosum type strain genome sequencing.</title>
        <authorList>
            <person name="Lee K."/>
            <person name="Yi H."/>
            <person name="Park S."/>
            <person name="Chun J."/>
        </authorList>
    </citation>
    <scope>NUCLEOTIDE SEQUENCE [LARGE SCALE GENOMIC DNA]</scope>
    <source>
        <strain evidence="2 3">S13</strain>
    </source>
</reference>
<sequence>MIIYISYSWFFIVAFFSLFPFPFSLFPFLTLKPPLSFCFEE</sequence>
<evidence type="ECO:0000313" key="3">
    <source>
        <dbReference type="Proteomes" id="UP000018234"/>
    </source>
</evidence>
<accession>A0ABN0QFC4</accession>
<evidence type="ECO:0000256" key="1">
    <source>
        <dbReference type="SAM" id="Phobius"/>
    </source>
</evidence>
<keyword evidence="1" id="KW-1133">Transmembrane helix</keyword>
<dbReference type="Proteomes" id="UP000018234">
    <property type="component" value="Unassembled WGS sequence"/>
</dbReference>
<evidence type="ECO:0000313" key="2">
    <source>
        <dbReference type="EMBL" id="ESU24594.1"/>
    </source>
</evidence>
<feature type="transmembrane region" description="Helical" evidence="1">
    <location>
        <begin position="7"/>
        <end position="29"/>
    </location>
</feature>
<gene>
    <name evidence="2" type="ORF">FSS13T_19680</name>
</gene>
<protein>
    <submittedName>
        <fullName evidence="2">Uncharacterized protein</fullName>
    </submittedName>
</protein>
<proteinExistence type="predicted"/>